<evidence type="ECO:0000313" key="2">
    <source>
        <dbReference type="EMBL" id="MFD1845863.1"/>
    </source>
</evidence>
<comment type="caution">
    <text evidence="2">The sequence shown here is derived from an EMBL/GenBank/DDBJ whole genome shotgun (WGS) entry which is preliminary data.</text>
</comment>
<protein>
    <submittedName>
        <fullName evidence="2">DUF664 domain-containing protein</fullName>
    </submittedName>
</protein>
<dbReference type="Pfam" id="PF12867">
    <property type="entry name" value="DinB_2"/>
    <property type="match status" value="1"/>
</dbReference>
<proteinExistence type="predicted"/>
<name>A0ABW4Q527_9MICC</name>
<keyword evidence="3" id="KW-1185">Reference proteome</keyword>
<evidence type="ECO:0000259" key="1">
    <source>
        <dbReference type="Pfam" id="PF12867"/>
    </source>
</evidence>
<dbReference type="InterPro" id="IPR024775">
    <property type="entry name" value="DinB-like"/>
</dbReference>
<accession>A0ABW4Q527</accession>
<dbReference type="RefSeq" id="WP_343878101.1">
    <property type="nucleotide sequence ID" value="NZ_BAAAIJ010000009.1"/>
</dbReference>
<dbReference type="Proteomes" id="UP001597307">
    <property type="component" value="Unassembled WGS sequence"/>
</dbReference>
<evidence type="ECO:0000313" key="3">
    <source>
        <dbReference type="Proteomes" id="UP001597307"/>
    </source>
</evidence>
<dbReference type="InterPro" id="IPR034660">
    <property type="entry name" value="DinB/YfiT-like"/>
</dbReference>
<reference evidence="3" key="1">
    <citation type="journal article" date="2019" name="Int. J. Syst. Evol. Microbiol.">
        <title>The Global Catalogue of Microorganisms (GCM) 10K type strain sequencing project: providing services to taxonomists for standard genome sequencing and annotation.</title>
        <authorList>
            <consortium name="The Broad Institute Genomics Platform"/>
            <consortium name="The Broad Institute Genome Sequencing Center for Infectious Disease"/>
            <person name="Wu L."/>
            <person name="Ma J."/>
        </authorList>
    </citation>
    <scope>NUCLEOTIDE SEQUENCE [LARGE SCALE GENOMIC DNA]</scope>
    <source>
        <strain evidence="3">JCM 11496</strain>
    </source>
</reference>
<organism evidence="2 3">
    <name type="scientific">Arthrobacter flavus</name>
    <dbReference type="NCBI Taxonomy" id="95172"/>
    <lineage>
        <taxon>Bacteria</taxon>
        <taxon>Bacillati</taxon>
        <taxon>Actinomycetota</taxon>
        <taxon>Actinomycetes</taxon>
        <taxon>Micrococcales</taxon>
        <taxon>Micrococcaceae</taxon>
        <taxon>Arthrobacter</taxon>
    </lineage>
</organism>
<gene>
    <name evidence="2" type="ORF">ACFSFX_04555</name>
</gene>
<sequence>MSATAILEEAYGRIPDAVRRAVTGLDANQLAFRPSSPGNAEGNSSGRNAAAGNSIAWLVWHLARVQDNHIADAAALPELWNDGGWAVRFDLDLDASDTGYGHSSAQVSKVRPASPELLVDYYDAVHARTLDFVTGLGEADLSRIVDTSWNPPVTLQVRLVSVIEDCMQHVGQAAYVRGLLTQDGERD</sequence>
<dbReference type="EMBL" id="JBHUGA010000009">
    <property type="protein sequence ID" value="MFD1845863.1"/>
    <property type="molecule type" value="Genomic_DNA"/>
</dbReference>
<feature type="domain" description="DinB-like" evidence="1">
    <location>
        <begin position="13"/>
        <end position="173"/>
    </location>
</feature>
<dbReference type="NCBIfam" id="NF047843">
    <property type="entry name" value="MST_Rv0443"/>
    <property type="match status" value="1"/>
</dbReference>
<dbReference type="Gene3D" id="1.20.120.450">
    <property type="entry name" value="dinb family like domain"/>
    <property type="match status" value="1"/>
</dbReference>
<dbReference type="SUPFAM" id="SSF109854">
    <property type="entry name" value="DinB/YfiT-like putative metalloenzymes"/>
    <property type="match status" value="1"/>
</dbReference>